<organism evidence="2">
    <name type="scientific">Gallibacterium anatis</name>
    <dbReference type="NCBI Taxonomy" id="750"/>
    <lineage>
        <taxon>Bacteria</taxon>
        <taxon>Pseudomonadati</taxon>
        <taxon>Pseudomonadota</taxon>
        <taxon>Gammaproteobacteria</taxon>
        <taxon>Pasteurellales</taxon>
        <taxon>Pasteurellaceae</taxon>
        <taxon>Gallibacterium</taxon>
    </lineage>
</organism>
<name>A0A930UVX3_9PAST</name>
<protein>
    <submittedName>
        <fullName evidence="2">Uncharacterized protein</fullName>
    </submittedName>
</protein>
<reference evidence="2" key="1">
    <citation type="submission" date="2020-11" db="EMBL/GenBank/DDBJ databases">
        <title>Gallibacterium anatis 1637, full genome, WGS.</title>
        <authorList>
            <person name="Laishevtcev A.I."/>
            <person name="Yakimova E.A."/>
            <person name="Petkovich D."/>
            <person name="Stepanova T.V."/>
            <person name="Kalendr R.S."/>
            <person name="Rubalsky E.O."/>
            <person name="Zulkarneev E.R."/>
            <person name="Aleshkin A.V."/>
        </authorList>
    </citation>
    <scope>NUCLEOTIDE SEQUENCE</scope>
    <source>
        <strain evidence="2">1637</strain>
    </source>
</reference>
<proteinExistence type="predicted"/>
<evidence type="ECO:0000256" key="1">
    <source>
        <dbReference type="SAM" id="MobiDB-lite"/>
    </source>
</evidence>
<dbReference type="InterPro" id="IPR010069">
    <property type="entry name" value="CdiA_FHA1_rpt"/>
</dbReference>
<sequence length="65" mass="7392">MRTTRYSTHHEYPTKSTRTIQSQHNLTITAPNLTNQQKGKLLALEQLSITSQQLDNQTGLIQANQ</sequence>
<dbReference type="EMBL" id="JADION010000001">
    <property type="protein sequence ID" value="MBF4102166.1"/>
    <property type="molecule type" value="Genomic_DNA"/>
</dbReference>
<dbReference type="AlphaFoldDB" id="A0A930UVX3"/>
<gene>
    <name evidence="2" type="ORF">INT80_00820</name>
</gene>
<evidence type="ECO:0000313" key="2">
    <source>
        <dbReference type="EMBL" id="MBF4102166.1"/>
    </source>
</evidence>
<feature type="region of interest" description="Disordered" evidence="1">
    <location>
        <begin position="1"/>
        <end position="20"/>
    </location>
</feature>
<dbReference type="NCBIfam" id="TIGR01731">
    <property type="entry name" value="fil_hemag_20aa"/>
    <property type="match status" value="2"/>
</dbReference>
<accession>A0A930UVX3</accession>
<comment type="caution">
    <text evidence="2">The sequence shown here is derived from an EMBL/GenBank/DDBJ whole genome shotgun (WGS) entry which is preliminary data.</text>
</comment>